<organism evidence="8 9">
    <name type="scientific">Phaeodactylum tricornutum (strain CCAP 1055/1)</name>
    <dbReference type="NCBI Taxonomy" id="556484"/>
    <lineage>
        <taxon>Eukaryota</taxon>
        <taxon>Sar</taxon>
        <taxon>Stramenopiles</taxon>
        <taxon>Ochrophyta</taxon>
        <taxon>Bacillariophyta</taxon>
        <taxon>Bacillariophyceae</taxon>
        <taxon>Bacillariophycidae</taxon>
        <taxon>Naviculales</taxon>
        <taxon>Phaeodactylaceae</taxon>
        <taxon>Phaeodactylum</taxon>
    </lineage>
</organism>
<evidence type="ECO:0000256" key="4">
    <source>
        <dbReference type="ARBA" id="ARBA00023128"/>
    </source>
</evidence>
<dbReference type="RefSeq" id="XP_002184330.1">
    <property type="nucleotide sequence ID" value="XM_002184294.1"/>
</dbReference>
<name>B7GB96_PHATC</name>
<dbReference type="GO" id="GO:0005840">
    <property type="term" value="C:ribosome"/>
    <property type="evidence" value="ECO:0007669"/>
    <property type="project" value="UniProtKB-KW"/>
</dbReference>
<proteinExistence type="inferred from homology"/>
<dbReference type="AlphaFoldDB" id="B7GB96"/>
<dbReference type="GeneID" id="7198266"/>
<dbReference type="GO" id="GO:1990904">
    <property type="term" value="C:ribonucleoprotein complex"/>
    <property type="evidence" value="ECO:0007669"/>
    <property type="project" value="UniProtKB-KW"/>
</dbReference>
<evidence type="ECO:0000256" key="5">
    <source>
        <dbReference type="ARBA" id="ARBA00023274"/>
    </source>
</evidence>
<dbReference type="InParanoid" id="B7GB96"/>
<keyword evidence="9" id="KW-1185">Reference proteome</keyword>
<reference evidence="9" key="2">
    <citation type="submission" date="2008-08" db="EMBL/GenBank/DDBJ databases">
        <authorList>
            <consortium name="Diatom Consortium"/>
            <person name="Grigoriev I."/>
            <person name="Grimwood J."/>
            <person name="Kuo A."/>
            <person name="Otillar R.P."/>
            <person name="Salamov A."/>
            <person name="Detter J.C."/>
            <person name="Lindquist E."/>
            <person name="Shapiro H."/>
            <person name="Lucas S."/>
            <person name="Glavina del Rio T."/>
            <person name="Pitluck S."/>
            <person name="Rokhsar D."/>
            <person name="Bowler C."/>
        </authorList>
    </citation>
    <scope>GENOME REANNOTATION</scope>
    <source>
        <strain evidence="9">CCAP 1055/1</strain>
    </source>
</reference>
<dbReference type="OrthoDB" id="44150at2759"/>
<keyword evidence="5" id="KW-0687">Ribonucleoprotein</keyword>
<dbReference type="STRING" id="556484.B7GB96"/>
<evidence type="ECO:0000256" key="1">
    <source>
        <dbReference type="ARBA" id="ARBA00004173"/>
    </source>
</evidence>
<dbReference type="HOGENOM" id="CLU_2125904_0_0_1"/>
<keyword evidence="3" id="KW-0689">Ribosomal protein</keyword>
<keyword evidence="4" id="KW-0496">Mitochondrion</keyword>
<accession>B7GB96</accession>
<evidence type="ECO:0000256" key="7">
    <source>
        <dbReference type="SAM" id="MobiDB-lite"/>
    </source>
</evidence>
<dbReference type="InterPro" id="IPR013219">
    <property type="entry name" value="Ribosomal_mS33"/>
</dbReference>
<reference evidence="8 9" key="1">
    <citation type="journal article" date="2008" name="Nature">
        <title>The Phaeodactylum genome reveals the evolutionary history of diatom genomes.</title>
        <authorList>
            <person name="Bowler C."/>
            <person name="Allen A.E."/>
            <person name="Badger J.H."/>
            <person name="Grimwood J."/>
            <person name="Jabbari K."/>
            <person name="Kuo A."/>
            <person name="Maheswari U."/>
            <person name="Martens C."/>
            <person name="Maumus F."/>
            <person name="Otillar R.P."/>
            <person name="Rayko E."/>
            <person name="Salamov A."/>
            <person name="Vandepoele K."/>
            <person name="Beszteri B."/>
            <person name="Gruber A."/>
            <person name="Heijde M."/>
            <person name="Katinka M."/>
            <person name="Mock T."/>
            <person name="Valentin K."/>
            <person name="Verret F."/>
            <person name="Berges J.A."/>
            <person name="Brownlee C."/>
            <person name="Cadoret J.P."/>
            <person name="Chiovitti A."/>
            <person name="Choi C.J."/>
            <person name="Coesel S."/>
            <person name="De Martino A."/>
            <person name="Detter J.C."/>
            <person name="Durkin C."/>
            <person name="Falciatore A."/>
            <person name="Fournet J."/>
            <person name="Haruta M."/>
            <person name="Huysman M.J."/>
            <person name="Jenkins B.D."/>
            <person name="Jiroutova K."/>
            <person name="Jorgensen R.E."/>
            <person name="Joubert Y."/>
            <person name="Kaplan A."/>
            <person name="Kroger N."/>
            <person name="Kroth P.G."/>
            <person name="La Roche J."/>
            <person name="Lindquist E."/>
            <person name="Lommer M."/>
            <person name="Martin-Jezequel V."/>
            <person name="Lopez P.J."/>
            <person name="Lucas S."/>
            <person name="Mangogna M."/>
            <person name="McGinnis K."/>
            <person name="Medlin L.K."/>
            <person name="Montsant A."/>
            <person name="Oudot-Le Secq M.P."/>
            <person name="Napoli C."/>
            <person name="Obornik M."/>
            <person name="Parker M.S."/>
            <person name="Petit J.L."/>
            <person name="Porcel B.M."/>
            <person name="Poulsen N."/>
            <person name="Robison M."/>
            <person name="Rychlewski L."/>
            <person name="Rynearson T.A."/>
            <person name="Schmutz J."/>
            <person name="Shapiro H."/>
            <person name="Siaut M."/>
            <person name="Stanley M."/>
            <person name="Sussman M.R."/>
            <person name="Taylor A.R."/>
            <person name="Vardi A."/>
            <person name="von Dassow P."/>
            <person name="Vyverman W."/>
            <person name="Willis A."/>
            <person name="Wyrwicz L.S."/>
            <person name="Rokhsar D.S."/>
            <person name="Weissenbach J."/>
            <person name="Armbrust E.V."/>
            <person name="Green B.R."/>
            <person name="Van de Peer Y."/>
            <person name="Grigoriev I.V."/>
        </authorList>
    </citation>
    <scope>NUCLEOTIDE SEQUENCE [LARGE SCALE GENOMIC DNA]</scope>
    <source>
        <strain evidence="8 9">CCAP 1055/1</strain>
    </source>
</reference>
<evidence type="ECO:0000256" key="6">
    <source>
        <dbReference type="ARBA" id="ARBA00035132"/>
    </source>
</evidence>
<dbReference type="KEGG" id="pti:PHATRDRAFT_49627"/>
<comment type="subcellular location">
    <subcellularLocation>
        <location evidence="1">Mitochondrion</location>
    </subcellularLocation>
</comment>
<gene>
    <name evidence="8" type="ORF">PHATRDRAFT_49627</name>
</gene>
<dbReference type="SMR" id="B7GB96"/>
<dbReference type="EMBL" id="CM000625">
    <property type="protein sequence ID" value="EEC44079.1"/>
    <property type="molecule type" value="Genomic_DNA"/>
</dbReference>
<dbReference type="PANTHER" id="PTHR13362">
    <property type="entry name" value="MITOCHONDRIAL RIBOSOMAL PROTEIN S33"/>
    <property type="match status" value="1"/>
</dbReference>
<dbReference type="Pfam" id="PF08293">
    <property type="entry name" value="MRP-S33"/>
    <property type="match status" value="1"/>
</dbReference>
<dbReference type="Proteomes" id="UP000000759">
    <property type="component" value="Chromosome 23"/>
</dbReference>
<sequence>MSGARTRQALSKLYPALRGPLQQVRADVFGQYANLNLGRSGYKESKRQLDGVYINQYYQDSIATSARKVFPGFLTEEEERRRIKLIQLRRRGKGPPKKGAGGRSKKKK</sequence>
<evidence type="ECO:0000256" key="3">
    <source>
        <dbReference type="ARBA" id="ARBA00022980"/>
    </source>
</evidence>
<evidence type="ECO:0000313" key="8">
    <source>
        <dbReference type="EMBL" id="EEC44079.1"/>
    </source>
</evidence>
<comment type="similarity">
    <text evidence="2">Belongs to the mitochondrion-specific ribosomal protein mS33 family.</text>
</comment>
<protein>
    <recommendedName>
        <fullName evidence="6">Small ribosomal subunit protein mS33</fullName>
    </recommendedName>
</protein>
<feature type="region of interest" description="Disordered" evidence="7">
    <location>
        <begin position="85"/>
        <end position="108"/>
    </location>
</feature>
<feature type="compositionally biased region" description="Basic residues" evidence="7">
    <location>
        <begin position="85"/>
        <end position="96"/>
    </location>
</feature>
<dbReference type="GO" id="GO:0005739">
    <property type="term" value="C:mitochondrion"/>
    <property type="evidence" value="ECO:0007669"/>
    <property type="project" value="UniProtKB-SubCell"/>
</dbReference>
<dbReference type="PaxDb" id="2850-Phatr49627"/>
<dbReference type="PANTHER" id="PTHR13362:SF2">
    <property type="entry name" value="SMALL RIBOSOMAL SUBUNIT PROTEIN MS33"/>
    <property type="match status" value="1"/>
</dbReference>
<evidence type="ECO:0000313" key="9">
    <source>
        <dbReference type="Proteomes" id="UP000000759"/>
    </source>
</evidence>
<evidence type="ECO:0000256" key="2">
    <source>
        <dbReference type="ARBA" id="ARBA00008970"/>
    </source>
</evidence>